<accession>A0A1M5PVR6</accession>
<sequence>MARSAARHDASSRSVIYVALAGNLLVAASKFIAAAWTGSSAMLSEGVHSVVDTANELLLLYGIHRSAARPDRAHPLGYGREIYFWSFIVGLLILTFGAGVSVYEGIIHIRHPHPIENPLVTYLVLAAAALFEGTSWVFTLRRFKGDKRYAELFQLIVHSKDPPTFIVLLEDSAALAGLLIAFFGVYLSVALDEPALDGAASILIGITLGLTAILVARETKGLLIGEAASARVHGSILRLAEEMDGVARANGVVALQMAPQEIIVALSVEFTDPLRVPELEAIVVALEGKIRAAHPEVSALFIKPQTLERYRESAAGRYGGQDEQAGPAD</sequence>
<dbReference type="GO" id="GO:0006829">
    <property type="term" value="P:zinc ion transport"/>
    <property type="evidence" value="ECO:0007669"/>
    <property type="project" value="InterPro"/>
</dbReference>
<dbReference type="RefSeq" id="WP_073101733.1">
    <property type="nucleotide sequence ID" value="NZ_FQXE01000002.1"/>
</dbReference>
<evidence type="ECO:0000256" key="5">
    <source>
        <dbReference type="ARBA" id="ARBA00023136"/>
    </source>
</evidence>
<dbReference type="InterPro" id="IPR002524">
    <property type="entry name" value="Cation_efflux"/>
</dbReference>
<proteinExistence type="predicted"/>
<feature type="domain" description="Cation efflux protein transmembrane" evidence="7">
    <location>
        <begin position="17"/>
        <end position="222"/>
    </location>
</feature>
<evidence type="ECO:0000256" key="2">
    <source>
        <dbReference type="ARBA" id="ARBA00022448"/>
    </source>
</evidence>
<dbReference type="InterPro" id="IPR058533">
    <property type="entry name" value="Cation_efflux_TM"/>
</dbReference>
<dbReference type="GO" id="GO:0008324">
    <property type="term" value="F:monoatomic cation transmembrane transporter activity"/>
    <property type="evidence" value="ECO:0007669"/>
    <property type="project" value="InterPro"/>
</dbReference>
<organism evidence="8 9">
    <name type="scientific">Pollutimonas bauzanensis</name>
    <dbReference type="NCBI Taxonomy" id="658167"/>
    <lineage>
        <taxon>Bacteria</taxon>
        <taxon>Pseudomonadati</taxon>
        <taxon>Pseudomonadota</taxon>
        <taxon>Betaproteobacteria</taxon>
        <taxon>Burkholderiales</taxon>
        <taxon>Alcaligenaceae</taxon>
        <taxon>Pollutimonas</taxon>
    </lineage>
</organism>
<gene>
    <name evidence="8" type="ORF">SAMN04488135_10270</name>
</gene>
<dbReference type="InterPro" id="IPR027469">
    <property type="entry name" value="Cation_efflux_TMD_sf"/>
</dbReference>
<feature type="transmembrane region" description="Helical" evidence="6">
    <location>
        <begin position="164"/>
        <end position="186"/>
    </location>
</feature>
<name>A0A1M5PVR6_9BURK</name>
<dbReference type="NCBIfam" id="TIGR01297">
    <property type="entry name" value="CDF"/>
    <property type="match status" value="1"/>
</dbReference>
<keyword evidence="4 6" id="KW-1133">Transmembrane helix</keyword>
<keyword evidence="2" id="KW-0813">Transport</keyword>
<keyword evidence="5 6" id="KW-0472">Membrane</keyword>
<protein>
    <submittedName>
        <fullName evidence="8">Cation diffusion facilitator family transporter</fullName>
    </submittedName>
</protein>
<dbReference type="Proteomes" id="UP000184226">
    <property type="component" value="Unassembled WGS sequence"/>
</dbReference>
<dbReference type="PANTHER" id="PTHR13414">
    <property type="entry name" value="HUEL-CATION TRANSPORTER"/>
    <property type="match status" value="1"/>
</dbReference>
<keyword evidence="3 6" id="KW-0812">Transmembrane</keyword>
<evidence type="ECO:0000256" key="3">
    <source>
        <dbReference type="ARBA" id="ARBA00022692"/>
    </source>
</evidence>
<reference evidence="8 9" key="1">
    <citation type="submission" date="2016-11" db="EMBL/GenBank/DDBJ databases">
        <authorList>
            <person name="Jaros S."/>
            <person name="Januszkiewicz K."/>
            <person name="Wedrychowicz H."/>
        </authorList>
    </citation>
    <scope>NUCLEOTIDE SEQUENCE [LARGE SCALE GENOMIC DNA]</scope>
    <source>
        <strain evidence="8 9">CGMCC 1.10190</strain>
    </source>
</reference>
<dbReference type="GO" id="GO:0016020">
    <property type="term" value="C:membrane"/>
    <property type="evidence" value="ECO:0007669"/>
    <property type="project" value="UniProtKB-SubCell"/>
</dbReference>
<evidence type="ECO:0000313" key="8">
    <source>
        <dbReference type="EMBL" id="SHH05792.1"/>
    </source>
</evidence>
<evidence type="ECO:0000256" key="4">
    <source>
        <dbReference type="ARBA" id="ARBA00022989"/>
    </source>
</evidence>
<evidence type="ECO:0000313" key="9">
    <source>
        <dbReference type="Proteomes" id="UP000184226"/>
    </source>
</evidence>
<feature type="transmembrane region" description="Helical" evidence="6">
    <location>
        <begin position="198"/>
        <end position="216"/>
    </location>
</feature>
<dbReference type="AlphaFoldDB" id="A0A1M5PVR6"/>
<feature type="transmembrane region" description="Helical" evidence="6">
    <location>
        <begin position="122"/>
        <end position="143"/>
    </location>
</feature>
<dbReference type="InterPro" id="IPR040177">
    <property type="entry name" value="SLC30A9"/>
</dbReference>
<dbReference type="Gene3D" id="1.20.1510.10">
    <property type="entry name" value="Cation efflux protein transmembrane domain"/>
    <property type="match status" value="1"/>
</dbReference>
<feature type="transmembrane region" description="Helical" evidence="6">
    <location>
        <begin position="15"/>
        <end position="36"/>
    </location>
</feature>
<dbReference type="Pfam" id="PF01545">
    <property type="entry name" value="Cation_efflux"/>
    <property type="match status" value="1"/>
</dbReference>
<evidence type="ECO:0000256" key="1">
    <source>
        <dbReference type="ARBA" id="ARBA00004141"/>
    </source>
</evidence>
<dbReference type="EMBL" id="FQXE01000002">
    <property type="protein sequence ID" value="SHH05792.1"/>
    <property type="molecule type" value="Genomic_DNA"/>
</dbReference>
<feature type="transmembrane region" description="Helical" evidence="6">
    <location>
        <begin position="82"/>
        <end position="102"/>
    </location>
</feature>
<evidence type="ECO:0000256" key="6">
    <source>
        <dbReference type="SAM" id="Phobius"/>
    </source>
</evidence>
<comment type="subcellular location">
    <subcellularLocation>
        <location evidence="1">Membrane</location>
        <topology evidence="1">Multi-pass membrane protein</topology>
    </subcellularLocation>
</comment>
<dbReference type="PANTHER" id="PTHR13414:SF9">
    <property type="entry name" value="PROTON-COUPLED ZINC ANTIPORTER SLC30A9, MITOCHONDRIAL"/>
    <property type="match status" value="1"/>
</dbReference>
<keyword evidence="9" id="KW-1185">Reference proteome</keyword>
<dbReference type="STRING" id="658167.SAMN04488135_10270"/>
<dbReference type="SUPFAM" id="SSF161111">
    <property type="entry name" value="Cation efflux protein transmembrane domain-like"/>
    <property type="match status" value="1"/>
</dbReference>
<dbReference type="OrthoDB" id="9806522at2"/>
<evidence type="ECO:0000259" key="7">
    <source>
        <dbReference type="Pfam" id="PF01545"/>
    </source>
</evidence>